<sequence length="234" mass="24766">MRLLAFDTSTDVLSMAVQNDDWTRHLELAGGAKSSKVLLPQCMELLAQAQLGLAQLDAVVYGCGPGAFTGLRTSCAAAQGLAWGSGIQAVAVDSLLAIAEGARLAQGVERVVAVLDARMQEVYAAPFRWLGAQAGWIREADITAMAPAAVQVPEGYVLAGNAFSVYPAAFERFASAGLLHPQWPQALAMLSLAPALIAAGHLHNPQEIAPLYIRDKVAQTTQERMAAKLSESKR</sequence>
<accession>A0A4S8FF87</accession>
<organism evidence="2 3">
    <name type="scientific">Lampropedia puyangensis</name>
    <dbReference type="NCBI Taxonomy" id="1330072"/>
    <lineage>
        <taxon>Bacteria</taxon>
        <taxon>Pseudomonadati</taxon>
        <taxon>Pseudomonadota</taxon>
        <taxon>Betaproteobacteria</taxon>
        <taxon>Burkholderiales</taxon>
        <taxon>Comamonadaceae</taxon>
        <taxon>Lampropedia</taxon>
    </lineage>
</organism>
<dbReference type="RefSeq" id="WP_136572247.1">
    <property type="nucleotide sequence ID" value="NZ_STFG01000001.1"/>
</dbReference>
<evidence type="ECO:0000259" key="1">
    <source>
        <dbReference type="Pfam" id="PF00814"/>
    </source>
</evidence>
<reference evidence="2 3" key="1">
    <citation type="journal article" date="2015" name="Antonie Van Leeuwenhoek">
        <title>Lampropedia puyangensis sp. nov., isolated from symptomatic bark of Populus ? euramericana canker and emended description of Lampropedia hyalina (Ehrenberg 1832) Lee et al. 2004.</title>
        <authorList>
            <person name="Li Y."/>
            <person name="Wang T."/>
            <person name="Piao C.G."/>
            <person name="Wang L.F."/>
            <person name="Tian G.Z."/>
            <person name="Zhu T.H."/>
            <person name="Guo M.W."/>
        </authorList>
    </citation>
    <scope>NUCLEOTIDE SEQUENCE [LARGE SCALE GENOMIC DNA]</scope>
    <source>
        <strain evidence="2 3">2-bin</strain>
    </source>
</reference>
<dbReference type="InterPro" id="IPR000905">
    <property type="entry name" value="Gcp-like_dom"/>
</dbReference>
<dbReference type="Gene3D" id="3.30.420.40">
    <property type="match status" value="2"/>
</dbReference>
<dbReference type="SUPFAM" id="SSF53067">
    <property type="entry name" value="Actin-like ATPase domain"/>
    <property type="match status" value="2"/>
</dbReference>
<dbReference type="EMBL" id="STFG01000001">
    <property type="protein sequence ID" value="THU05264.1"/>
    <property type="molecule type" value="Genomic_DNA"/>
</dbReference>
<evidence type="ECO:0000313" key="3">
    <source>
        <dbReference type="Proteomes" id="UP000308917"/>
    </source>
</evidence>
<comment type="caution">
    <text evidence="2">The sequence shown here is derived from an EMBL/GenBank/DDBJ whole genome shotgun (WGS) entry which is preliminary data.</text>
</comment>
<name>A0A4S8FF87_9BURK</name>
<dbReference type="Proteomes" id="UP000308917">
    <property type="component" value="Unassembled WGS sequence"/>
</dbReference>
<keyword evidence="2" id="KW-0808">Transferase</keyword>
<keyword evidence="3" id="KW-1185">Reference proteome</keyword>
<gene>
    <name evidence="2" type="primary">tsaB</name>
    <name evidence="2" type="ORF">E9531_01580</name>
</gene>
<dbReference type="NCBIfam" id="TIGR03725">
    <property type="entry name" value="T6A_YeaZ"/>
    <property type="match status" value="1"/>
</dbReference>
<feature type="domain" description="Gcp-like" evidence="1">
    <location>
        <begin position="34"/>
        <end position="155"/>
    </location>
</feature>
<dbReference type="PANTHER" id="PTHR11735:SF11">
    <property type="entry name" value="TRNA THREONYLCARBAMOYLADENOSINE BIOSYNTHESIS PROTEIN TSAB"/>
    <property type="match status" value="1"/>
</dbReference>
<dbReference type="GO" id="GO:0002949">
    <property type="term" value="P:tRNA threonylcarbamoyladenosine modification"/>
    <property type="evidence" value="ECO:0007669"/>
    <property type="project" value="InterPro"/>
</dbReference>
<dbReference type="GO" id="GO:0016740">
    <property type="term" value="F:transferase activity"/>
    <property type="evidence" value="ECO:0007669"/>
    <property type="project" value="UniProtKB-KW"/>
</dbReference>
<dbReference type="OrthoDB" id="9809995at2"/>
<dbReference type="PANTHER" id="PTHR11735">
    <property type="entry name" value="TRNA N6-ADENOSINE THREONYLCARBAMOYLTRANSFERASE"/>
    <property type="match status" value="1"/>
</dbReference>
<dbReference type="InterPro" id="IPR043129">
    <property type="entry name" value="ATPase_NBD"/>
</dbReference>
<dbReference type="InterPro" id="IPR022496">
    <property type="entry name" value="T6A_TsaB"/>
</dbReference>
<evidence type="ECO:0000313" key="2">
    <source>
        <dbReference type="EMBL" id="THU05264.1"/>
    </source>
</evidence>
<dbReference type="GO" id="GO:0005829">
    <property type="term" value="C:cytosol"/>
    <property type="evidence" value="ECO:0007669"/>
    <property type="project" value="TreeGrafter"/>
</dbReference>
<dbReference type="AlphaFoldDB" id="A0A4S8FF87"/>
<proteinExistence type="predicted"/>
<dbReference type="Pfam" id="PF00814">
    <property type="entry name" value="TsaD"/>
    <property type="match status" value="1"/>
</dbReference>
<protein>
    <submittedName>
        <fullName evidence="2">tRNA (Adenosine(37)-N6)-threonylcarbamoyltransferase complex dimerization subunit type 1 TsaB</fullName>
    </submittedName>
</protein>